<dbReference type="PANTHER" id="PTHR43520:SF5">
    <property type="entry name" value="CATION-TRANSPORTING P-TYPE ATPASE-RELATED"/>
    <property type="match status" value="1"/>
</dbReference>
<feature type="transmembrane region" description="Helical" evidence="13">
    <location>
        <begin position="750"/>
        <end position="771"/>
    </location>
</feature>
<protein>
    <submittedName>
        <fullName evidence="15">Heavy metal translocating P-type ATPase metal-binding domain-containing protein</fullName>
    </submittedName>
</protein>
<keyword evidence="5" id="KW-0597">Phosphoprotein</keyword>
<dbReference type="GO" id="GO:0055070">
    <property type="term" value="P:copper ion homeostasis"/>
    <property type="evidence" value="ECO:0007669"/>
    <property type="project" value="TreeGrafter"/>
</dbReference>
<evidence type="ECO:0000256" key="3">
    <source>
        <dbReference type="ARBA" id="ARBA00022448"/>
    </source>
</evidence>
<accession>A0AAX1N117</accession>
<evidence type="ECO:0000256" key="6">
    <source>
        <dbReference type="ARBA" id="ARBA00022692"/>
    </source>
</evidence>
<dbReference type="SUPFAM" id="SSF81665">
    <property type="entry name" value="Calcium ATPase, transmembrane domain M"/>
    <property type="match status" value="1"/>
</dbReference>
<evidence type="ECO:0000256" key="7">
    <source>
        <dbReference type="ARBA" id="ARBA00022723"/>
    </source>
</evidence>
<dbReference type="SUPFAM" id="SSF56784">
    <property type="entry name" value="HAD-like"/>
    <property type="match status" value="1"/>
</dbReference>
<keyword evidence="9" id="KW-1278">Translocase</keyword>
<dbReference type="InterPro" id="IPR001757">
    <property type="entry name" value="P_typ_ATPase"/>
</dbReference>
<gene>
    <name evidence="15" type="ORF">KMW28_16110</name>
</gene>
<dbReference type="KEGG" id="fya:KMW28_16110"/>
<keyword evidence="8" id="KW-0460">Magnesium</keyword>
<dbReference type="InterPro" id="IPR023298">
    <property type="entry name" value="ATPase_P-typ_TM_dom_sf"/>
</dbReference>
<dbReference type="PANTHER" id="PTHR43520">
    <property type="entry name" value="ATP7, ISOFORM B"/>
    <property type="match status" value="1"/>
</dbReference>
<keyword evidence="10 13" id="KW-1133">Transmembrane helix</keyword>
<feature type="domain" description="HMA" evidence="14">
    <location>
        <begin position="91"/>
        <end position="157"/>
    </location>
</feature>
<feature type="transmembrane region" description="Helical" evidence="13">
    <location>
        <begin position="179"/>
        <end position="199"/>
    </location>
</feature>
<dbReference type="InterPro" id="IPR006121">
    <property type="entry name" value="HMA_dom"/>
</dbReference>
<keyword evidence="3" id="KW-0813">Transport</keyword>
<dbReference type="GO" id="GO:0005524">
    <property type="term" value="F:ATP binding"/>
    <property type="evidence" value="ECO:0007669"/>
    <property type="project" value="InterPro"/>
</dbReference>
<keyword evidence="4" id="KW-1003">Cell membrane</keyword>
<organism evidence="15 16">
    <name type="scientific">Flammeovirga yaeyamensis</name>
    <dbReference type="NCBI Taxonomy" id="367791"/>
    <lineage>
        <taxon>Bacteria</taxon>
        <taxon>Pseudomonadati</taxon>
        <taxon>Bacteroidota</taxon>
        <taxon>Cytophagia</taxon>
        <taxon>Cytophagales</taxon>
        <taxon>Flammeovirgaceae</taxon>
        <taxon>Flammeovirga</taxon>
    </lineage>
</organism>
<evidence type="ECO:0000256" key="11">
    <source>
        <dbReference type="ARBA" id="ARBA00023065"/>
    </source>
</evidence>
<keyword evidence="6 13" id="KW-0812">Transmembrane</keyword>
<feature type="transmembrane region" description="Helical" evidence="13">
    <location>
        <begin position="777"/>
        <end position="801"/>
    </location>
</feature>
<dbReference type="InterPro" id="IPR008250">
    <property type="entry name" value="ATPase_P-typ_transduc_dom_A_sf"/>
</dbReference>
<keyword evidence="11" id="KW-0406">Ion transport</keyword>
<dbReference type="SUPFAM" id="SSF55008">
    <property type="entry name" value="HMA, heavy metal-associated domain"/>
    <property type="match status" value="1"/>
</dbReference>
<evidence type="ECO:0000256" key="9">
    <source>
        <dbReference type="ARBA" id="ARBA00022967"/>
    </source>
</evidence>
<evidence type="ECO:0000256" key="1">
    <source>
        <dbReference type="ARBA" id="ARBA00004651"/>
    </source>
</evidence>
<dbReference type="Gene3D" id="2.70.150.10">
    <property type="entry name" value="Calcium-transporting ATPase, cytoplasmic transduction domain A"/>
    <property type="match status" value="1"/>
</dbReference>
<evidence type="ECO:0000259" key="14">
    <source>
        <dbReference type="PROSITE" id="PS50846"/>
    </source>
</evidence>
<dbReference type="SUPFAM" id="SSF81653">
    <property type="entry name" value="Calcium ATPase, transduction domain A"/>
    <property type="match status" value="1"/>
</dbReference>
<comment type="similarity">
    <text evidence="2">Belongs to the cation transport ATPase (P-type) (TC 3.A.3) family. Type IB subfamily.</text>
</comment>
<dbReference type="InterPro" id="IPR018303">
    <property type="entry name" value="ATPase_P-typ_P_site"/>
</dbReference>
<dbReference type="GO" id="GO:0043682">
    <property type="term" value="F:P-type divalent copper transporter activity"/>
    <property type="evidence" value="ECO:0007669"/>
    <property type="project" value="TreeGrafter"/>
</dbReference>
<dbReference type="Pfam" id="PF00702">
    <property type="entry name" value="Hydrolase"/>
    <property type="match status" value="1"/>
</dbReference>
<evidence type="ECO:0000256" key="13">
    <source>
        <dbReference type="SAM" id="Phobius"/>
    </source>
</evidence>
<name>A0AAX1N117_9BACT</name>
<feature type="transmembrane region" description="Helical" evidence="13">
    <location>
        <begin position="459"/>
        <end position="479"/>
    </location>
</feature>
<dbReference type="NCBIfam" id="TIGR01494">
    <property type="entry name" value="ATPase_P-type"/>
    <property type="match status" value="1"/>
</dbReference>
<dbReference type="InterPro" id="IPR036412">
    <property type="entry name" value="HAD-like_sf"/>
</dbReference>
<dbReference type="InterPro" id="IPR036163">
    <property type="entry name" value="HMA_dom_sf"/>
</dbReference>
<evidence type="ECO:0000256" key="4">
    <source>
        <dbReference type="ARBA" id="ARBA00022475"/>
    </source>
</evidence>
<dbReference type="GO" id="GO:0005507">
    <property type="term" value="F:copper ion binding"/>
    <property type="evidence" value="ECO:0007669"/>
    <property type="project" value="TreeGrafter"/>
</dbReference>
<dbReference type="Pfam" id="PF12156">
    <property type="entry name" value="ATPase-cat_bd"/>
    <property type="match status" value="1"/>
</dbReference>
<feature type="transmembrane region" description="Helical" evidence="13">
    <location>
        <begin position="430"/>
        <end position="447"/>
    </location>
</feature>
<keyword evidence="7" id="KW-0479">Metal-binding</keyword>
<feature type="transmembrane region" description="Helical" evidence="13">
    <location>
        <begin position="211"/>
        <end position="230"/>
    </location>
</feature>
<dbReference type="InterPro" id="IPR023214">
    <property type="entry name" value="HAD_sf"/>
</dbReference>
<comment type="subcellular location">
    <subcellularLocation>
        <location evidence="1">Cell membrane</location>
        <topology evidence="1">Multi-pass membrane protein</topology>
    </subcellularLocation>
</comment>
<feature type="transmembrane region" description="Helical" evidence="13">
    <location>
        <begin position="251"/>
        <end position="270"/>
    </location>
</feature>
<dbReference type="PROSITE" id="PS00154">
    <property type="entry name" value="ATPASE_E1_E2"/>
    <property type="match status" value="1"/>
</dbReference>
<dbReference type="Proteomes" id="UP000678679">
    <property type="component" value="Chromosome 1"/>
</dbReference>
<dbReference type="PROSITE" id="PS50846">
    <property type="entry name" value="HMA_2"/>
    <property type="match status" value="1"/>
</dbReference>
<feature type="transmembrane region" description="Helical" evidence="13">
    <location>
        <begin position="276"/>
        <end position="293"/>
    </location>
</feature>
<dbReference type="GO" id="GO:0005886">
    <property type="term" value="C:plasma membrane"/>
    <property type="evidence" value="ECO:0007669"/>
    <property type="project" value="UniProtKB-SubCell"/>
</dbReference>
<dbReference type="InterPro" id="IPR023299">
    <property type="entry name" value="ATPase_P-typ_cyto_dom_N"/>
</dbReference>
<proteinExistence type="inferred from homology"/>
<evidence type="ECO:0000313" key="16">
    <source>
        <dbReference type="Proteomes" id="UP000678679"/>
    </source>
</evidence>
<dbReference type="GO" id="GO:0016887">
    <property type="term" value="F:ATP hydrolysis activity"/>
    <property type="evidence" value="ECO:0007669"/>
    <property type="project" value="InterPro"/>
</dbReference>
<dbReference type="PRINTS" id="PR00119">
    <property type="entry name" value="CATATPASE"/>
</dbReference>
<sequence>MHSNNHKETCYHCGEDCVDEIITNDEGKKFCCNGCHMVYDLLQENNLSDYYRLNNQPGVQQKGRSQKEKLAYLDDDVIRSKLIDFTDGNIAKLSFYLPQIHCSSCIWLLEKLPELHGGVLESKVNFLKREIYITFEEDKITLRSLVEMLINLGYEPLINLDDLEKNKKEKQRRSQEKSFYIKLGVVGFCFGNIMMLSFPEYLGITVEDKDFIDLFGYLNLILSLPVFFYGAKDYLTSAWQAIKHKGVNIDVPISLGIFALFLRSAFEILMETGAGYLDSLGALIFLLLIGKWFQQKTFDNISFERDYKSYFPIAVTRIVKGEKENIPLSKLEINDTLEIRNGELIPADAILKRGDAQIDYSFVTGESKPVGKKSGDLLYAGGKQTAGVIQVEVTKEVSQSYLTRLWNEQTFTEENTADFLQSKTNVISKWFTLVILLVASIAGVYWWNVDGPTHAVNTFTAVLIIACPCALALNAPFALGNAMRIMARFGLYVRDVRAVEKMASVNHLVFDKTGTITSAKEQGINFEGDALSGHQKAMVYALTSQSTHPVSSRIADDMKSFDQKLSVTDFKEVEGNGIEGIVEGVPMKMGKAAFVSAEGFGKKTFQTVSYVQINDEVIGRFTLAQSLRKGIDKLLHYLVGKGYGISLLSGDNSSERERLQKIFPENTEMKFDQSPKDKMDDIQSHQSNKKTVLMIGDGLNDAGALKQSDVGIAVAEDAHQFSPACDGILAANRVKDLNKYLRFSKAAVRMVYVGFVISFFYNIIGLSFAVQGNLSPLIAAILMPLSSISVVLVGMMGTTWAGRKFVINNSKN</sequence>
<dbReference type="RefSeq" id="WP_169662717.1">
    <property type="nucleotide sequence ID" value="NZ_CP076132.1"/>
</dbReference>
<dbReference type="Gene3D" id="3.40.1110.10">
    <property type="entry name" value="Calcium-transporting ATPase, cytoplasmic domain N"/>
    <property type="match status" value="1"/>
</dbReference>
<dbReference type="Gene3D" id="3.40.50.1000">
    <property type="entry name" value="HAD superfamily/HAD-like"/>
    <property type="match status" value="1"/>
</dbReference>
<evidence type="ECO:0000256" key="10">
    <source>
        <dbReference type="ARBA" id="ARBA00022989"/>
    </source>
</evidence>
<evidence type="ECO:0000256" key="2">
    <source>
        <dbReference type="ARBA" id="ARBA00006024"/>
    </source>
</evidence>
<evidence type="ECO:0000256" key="8">
    <source>
        <dbReference type="ARBA" id="ARBA00022842"/>
    </source>
</evidence>
<dbReference type="InterPro" id="IPR059000">
    <property type="entry name" value="ATPase_P-type_domA"/>
</dbReference>
<keyword evidence="12 13" id="KW-0472">Membrane</keyword>
<evidence type="ECO:0000256" key="5">
    <source>
        <dbReference type="ARBA" id="ARBA00022553"/>
    </source>
</evidence>
<dbReference type="Gene3D" id="3.30.70.100">
    <property type="match status" value="1"/>
</dbReference>
<keyword evidence="16" id="KW-1185">Reference proteome</keyword>
<dbReference type="AlphaFoldDB" id="A0AAX1N117"/>
<dbReference type="EMBL" id="CP076132">
    <property type="protein sequence ID" value="QWG01170.1"/>
    <property type="molecule type" value="Genomic_DNA"/>
</dbReference>
<dbReference type="Pfam" id="PF00122">
    <property type="entry name" value="E1-E2_ATPase"/>
    <property type="match status" value="1"/>
</dbReference>
<evidence type="ECO:0000313" key="15">
    <source>
        <dbReference type="EMBL" id="QWG01170.1"/>
    </source>
</evidence>
<evidence type="ECO:0000256" key="12">
    <source>
        <dbReference type="ARBA" id="ARBA00023136"/>
    </source>
</evidence>
<dbReference type="PRINTS" id="PR00943">
    <property type="entry name" value="CUATPASE"/>
</dbReference>
<reference evidence="15 16" key="1">
    <citation type="submission" date="2021-05" db="EMBL/GenBank/DDBJ databases">
        <title>Comparative genomic studies on the polysaccharide-degrading batcterial strains of the Flammeovirga genus.</title>
        <authorList>
            <person name="Zewei F."/>
            <person name="Zheng Z."/>
            <person name="Yu L."/>
            <person name="Ruyue G."/>
            <person name="Yanhong M."/>
            <person name="Yuanyuan C."/>
            <person name="Jingyan G."/>
            <person name="Wenjun H."/>
        </authorList>
    </citation>
    <scope>NUCLEOTIDE SEQUENCE [LARGE SCALE GENOMIC DNA]</scope>
    <source>
        <strain evidence="15 16">NBRC:100898</strain>
    </source>
</reference>
<dbReference type="InterPro" id="IPR021993">
    <property type="entry name" value="ATPase-cat-bd"/>
</dbReference>